<dbReference type="PANTHER" id="PTHR11365">
    <property type="entry name" value="5-OXOPROLINASE RELATED"/>
    <property type="match status" value="1"/>
</dbReference>
<accession>A0A480AQW8</accession>
<dbReference type="InterPro" id="IPR003692">
    <property type="entry name" value="Hydantoinase_B"/>
</dbReference>
<feature type="domain" description="Hydantoinase A/oxoprolinase" evidence="2">
    <location>
        <begin position="209"/>
        <end position="496"/>
    </location>
</feature>
<gene>
    <name evidence="6" type="primary">oplaH</name>
    <name evidence="6" type="ORF">AQPW35_23110</name>
</gene>
<dbReference type="GO" id="GO:0017168">
    <property type="term" value="F:5-oxoprolinase (ATP-hydrolyzing) activity"/>
    <property type="evidence" value="ECO:0007669"/>
    <property type="project" value="TreeGrafter"/>
</dbReference>
<dbReference type="RefSeq" id="WP_137732975.1">
    <property type="nucleotide sequence ID" value="NZ_BJCL01000005.1"/>
</dbReference>
<dbReference type="PANTHER" id="PTHR11365:SF23">
    <property type="entry name" value="HYPOTHETICAL 5-OXOPROLINASE (EUROFUNG)-RELATED"/>
    <property type="match status" value="1"/>
</dbReference>
<dbReference type="Pfam" id="PF02538">
    <property type="entry name" value="Hydantoinase_B"/>
    <property type="match status" value="1"/>
</dbReference>
<dbReference type="AlphaFoldDB" id="A0A480AQW8"/>
<comment type="similarity">
    <text evidence="1">Belongs to the oxoprolinase family.</text>
</comment>
<name>A0A480AQW8_9BURK</name>
<evidence type="ECO:0000259" key="2">
    <source>
        <dbReference type="Pfam" id="PF01968"/>
    </source>
</evidence>
<evidence type="ECO:0000259" key="3">
    <source>
        <dbReference type="Pfam" id="PF02538"/>
    </source>
</evidence>
<evidence type="ECO:0000256" key="1">
    <source>
        <dbReference type="ARBA" id="ARBA00010403"/>
    </source>
</evidence>
<dbReference type="InterPro" id="IPR049517">
    <property type="entry name" value="ACX-like_C"/>
</dbReference>
<organism evidence="6 7">
    <name type="scientific">Pseudaquabacterium pictum</name>
    <dbReference type="NCBI Taxonomy" id="2315236"/>
    <lineage>
        <taxon>Bacteria</taxon>
        <taxon>Pseudomonadati</taxon>
        <taxon>Pseudomonadota</taxon>
        <taxon>Betaproteobacteria</taxon>
        <taxon>Burkholderiales</taxon>
        <taxon>Sphaerotilaceae</taxon>
        <taxon>Pseudaquabacterium</taxon>
    </lineage>
</organism>
<dbReference type="InterPro" id="IPR045079">
    <property type="entry name" value="Oxoprolinase-like"/>
</dbReference>
<keyword evidence="7" id="KW-1185">Reference proteome</keyword>
<dbReference type="Pfam" id="PF01968">
    <property type="entry name" value="Hydantoinase_A"/>
    <property type="match status" value="1"/>
</dbReference>
<reference evidence="7" key="1">
    <citation type="submission" date="2019-03" db="EMBL/GenBank/DDBJ databases">
        <title>Aquabacterium pictum sp.nov., the first bacteriochlorophyll a-containing freshwater bacterium in the genus Aquabacterium of the class Betaproteobacteria.</title>
        <authorList>
            <person name="Hirose S."/>
            <person name="Tank M."/>
            <person name="Hara E."/>
            <person name="Tamaki H."/>
            <person name="Takaichi S."/>
            <person name="Haruta S."/>
            <person name="Hanada S."/>
        </authorList>
    </citation>
    <scope>NUCLEOTIDE SEQUENCE [LARGE SCALE GENOMIC DNA]</scope>
    <source>
        <strain evidence="7">W35</strain>
    </source>
</reference>
<sequence>MSLLPPSRWQFWIDRGGTFTDIVGRRPDGTLATAKLLSENPGQYADAAVEGMRRLLGLGPDEAITPDRVASVKMGTTVATNALLERKGDRTALVITRGFGDALRIAYQNRPRLFDRHIVLPELLYSAVVEADERLDAQGQVLQPLDAAALRVALQPLFEAGIRACAIVLLHGWRNPAHELAAAAVARAIGFSQVSVSHQVSPLIKLVPRGDTTVVDAYLSPILQRYVDSVASQMPGVPLYFMQSSGGLTEAHRFQGKDAILSGPAGGIVGMVRTALAAGHGKVIGFDMGGTSTDVSHYAGVFERAFDTQVAGVRMRAPMMAIHTVAAGGGSVIAFDGARLRVGPESAGAHPGPAAYRRGGPLAVTDANVLLGRLQPAHFPAVFGADGQQPLDGEVVRRQFDTLAARIAQATGRPATAEMVAAGALQIAVASMANAIKRISVARGYDVTAYTLQCFGGAGGQHACAVADALGMQQVLIHPLAGVLSAYGMGLADQIAMREASVERPLDAAGLQAARERLVTLTDAAVAEVQAQGVPPDRIQPVQRLLLRYQGTDTALAVPVSADSTIANLVAGFEAAYRQRFAFGMPGRALVIEAASVEAIGAAEAVPDGPAATVALPRDATPLATVRMHCALDDGSAEAWCDAGLFRREALTPGARVAGPAVITEANATTVVEPGWAATATARGDLLLQRLRPRAQRQAAGTQADPVMLEVFNNLFMNIAEQMGLRLQNTAHSVNIKERLDFSCALFSADGALIANAPHMPVHLGSMGESIKTVIARNPAMQPGDVYVLNDPYHGGTHLPDVTVVTPVYLDDAATCPQFYVASRGHHADIGGSTPGSVPPFSKTIDEEGVLIDNQLLVRGGRLLETELRTLLASGPWPARNPDQTIADLRAQIAANEKGVQELRAMVAQWGEPTVTAYMQHVQDNAEESVRRVITALKDGAFTLPMDNGAQIQVRLTVDAARRAATLDFTGTSAQTPDNFNAPKAVTMAAVLYVFRSLVDDDIPLNAGCLKPLQVIVPDGCLLNPRPPAAVVAGNVETSSCVTNALYGALGVMAASPCTMNNFTFGNDRHQYYETISGGSGAGPGFDGTSVVQTHMTNSRLTDPEVLELRFPVRLDSYAIRPGSGGAGRWRGGDGGVRRVRFLETMTASILSNGRHHGAFGGDGGQPGAPGINRVERADGTVEALDYIGSVTVQPGDVFVVETPGGGGWGQA</sequence>
<dbReference type="OrthoDB" id="9768323at2"/>
<dbReference type="GO" id="GO:0006749">
    <property type="term" value="P:glutathione metabolic process"/>
    <property type="evidence" value="ECO:0007669"/>
    <property type="project" value="TreeGrafter"/>
</dbReference>
<feature type="domain" description="Hydantoinase/oxoprolinase N-terminal" evidence="4">
    <location>
        <begin position="11"/>
        <end position="189"/>
    </location>
</feature>
<feature type="domain" description="Hydantoinase B/oxoprolinase" evidence="3">
    <location>
        <begin position="705"/>
        <end position="1211"/>
    </location>
</feature>
<dbReference type="InterPro" id="IPR008040">
    <property type="entry name" value="Hydant_A_N"/>
</dbReference>
<evidence type="ECO:0000259" key="4">
    <source>
        <dbReference type="Pfam" id="PF05378"/>
    </source>
</evidence>
<dbReference type="EMBL" id="BJCL01000005">
    <property type="protein sequence ID" value="GCL63230.1"/>
    <property type="molecule type" value="Genomic_DNA"/>
</dbReference>
<dbReference type="Pfam" id="PF19278">
    <property type="entry name" value="Hydant_A_C"/>
    <property type="match status" value="1"/>
</dbReference>
<dbReference type="GO" id="GO:0005829">
    <property type="term" value="C:cytosol"/>
    <property type="evidence" value="ECO:0007669"/>
    <property type="project" value="TreeGrafter"/>
</dbReference>
<proteinExistence type="inferred from homology"/>
<comment type="caution">
    <text evidence="6">The sequence shown here is derived from an EMBL/GenBank/DDBJ whole genome shotgun (WGS) entry which is preliminary data.</text>
</comment>
<dbReference type="Proteomes" id="UP000301751">
    <property type="component" value="Unassembled WGS sequence"/>
</dbReference>
<evidence type="ECO:0000313" key="6">
    <source>
        <dbReference type="EMBL" id="GCL63230.1"/>
    </source>
</evidence>
<evidence type="ECO:0000259" key="5">
    <source>
        <dbReference type="Pfam" id="PF19278"/>
    </source>
</evidence>
<protein>
    <submittedName>
        <fullName evidence="6">5-oxoprolinase</fullName>
    </submittedName>
</protein>
<dbReference type="InterPro" id="IPR002821">
    <property type="entry name" value="Hydantoinase_A"/>
</dbReference>
<feature type="domain" description="Acetophenone carboxylase-like C-terminal" evidence="5">
    <location>
        <begin position="520"/>
        <end position="678"/>
    </location>
</feature>
<evidence type="ECO:0000313" key="7">
    <source>
        <dbReference type="Proteomes" id="UP000301751"/>
    </source>
</evidence>
<dbReference type="Pfam" id="PF05378">
    <property type="entry name" value="Hydant_A_N"/>
    <property type="match status" value="1"/>
</dbReference>